<dbReference type="PROSITE" id="PS50293">
    <property type="entry name" value="TPR_REGION"/>
    <property type="match status" value="1"/>
</dbReference>
<reference evidence="3 4" key="1">
    <citation type="submission" date="2020-08" db="EMBL/GenBank/DDBJ databases">
        <title>Bridging the membrane lipid divide: bacteria of the FCB group superphylum have the potential to synthesize archaeal ether lipids.</title>
        <authorList>
            <person name="Villanueva L."/>
            <person name="Von Meijenfeldt F.A.B."/>
            <person name="Westbye A.B."/>
            <person name="Yadav S."/>
            <person name="Hopmans E.C."/>
            <person name="Dutilh B.E."/>
            <person name="Sinninghe Damste J.S."/>
        </authorList>
    </citation>
    <scope>NUCLEOTIDE SEQUENCE [LARGE SCALE GENOMIC DNA]</scope>
    <source>
        <strain evidence="3">NIOZ-UU81</strain>
    </source>
</reference>
<dbReference type="SUPFAM" id="SSF48452">
    <property type="entry name" value="TPR-like"/>
    <property type="match status" value="1"/>
</dbReference>
<dbReference type="EMBL" id="JACNLK010000086">
    <property type="protein sequence ID" value="MBC8209266.1"/>
    <property type="molecule type" value="Genomic_DNA"/>
</dbReference>
<gene>
    <name evidence="3" type="ORF">H8E79_08895</name>
</gene>
<keyword evidence="2" id="KW-1133">Transmembrane helix</keyword>
<sequence>MTTEQPGIKKETLYLYIIIAFLVGFIAGAVFAVYKLSPSTKTIQGSAPQQAQVSNELGQAILNLEGEVTRNPDSGEAWTRLGNLYYDTDQPKKAIGAYSRALELIPPDANVITDLGVMYRRDGQPQKAVEAFIQAGEVNPLHEQSRLNQAIVFHYDLHDHQKALAVLAELLTINPSAAAANGQPITTFVDEINKSLIQTVPQQ</sequence>
<feature type="repeat" description="TPR" evidence="1">
    <location>
        <begin position="75"/>
        <end position="108"/>
    </location>
</feature>
<keyword evidence="2" id="KW-0472">Membrane</keyword>
<evidence type="ECO:0000256" key="1">
    <source>
        <dbReference type="PROSITE-ProRule" id="PRU00339"/>
    </source>
</evidence>
<dbReference type="SMART" id="SM00028">
    <property type="entry name" value="TPR"/>
    <property type="match status" value="2"/>
</dbReference>
<accession>A0A8J6NAK4</accession>
<keyword evidence="2" id="KW-0812">Transmembrane</keyword>
<dbReference type="PANTHER" id="PTHR12558:SF13">
    <property type="entry name" value="CELL DIVISION CYCLE PROTEIN 27 HOMOLOG"/>
    <property type="match status" value="1"/>
</dbReference>
<dbReference type="AlphaFoldDB" id="A0A8J6NAK4"/>
<evidence type="ECO:0000313" key="4">
    <source>
        <dbReference type="Proteomes" id="UP000599024"/>
    </source>
</evidence>
<feature type="repeat" description="TPR" evidence="1">
    <location>
        <begin position="109"/>
        <end position="142"/>
    </location>
</feature>
<dbReference type="Proteomes" id="UP000599024">
    <property type="component" value="Unassembled WGS sequence"/>
</dbReference>
<dbReference type="Pfam" id="PF00515">
    <property type="entry name" value="TPR_1"/>
    <property type="match status" value="1"/>
</dbReference>
<dbReference type="InterPro" id="IPR019734">
    <property type="entry name" value="TPR_rpt"/>
</dbReference>
<evidence type="ECO:0000256" key="2">
    <source>
        <dbReference type="SAM" id="Phobius"/>
    </source>
</evidence>
<name>A0A8J6NAK4_9BACT</name>
<protein>
    <submittedName>
        <fullName evidence="3">Tetratricopeptide repeat protein</fullName>
    </submittedName>
</protein>
<dbReference type="PANTHER" id="PTHR12558">
    <property type="entry name" value="CELL DIVISION CYCLE 16,23,27"/>
    <property type="match status" value="1"/>
</dbReference>
<organism evidence="3 4">
    <name type="scientific">Candidatus Desulfatifera sulfidica</name>
    <dbReference type="NCBI Taxonomy" id="2841691"/>
    <lineage>
        <taxon>Bacteria</taxon>
        <taxon>Pseudomonadati</taxon>
        <taxon>Thermodesulfobacteriota</taxon>
        <taxon>Desulfobulbia</taxon>
        <taxon>Desulfobulbales</taxon>
        <taxon>Desulfobulbaceae</taxon>
        <taxon>Candidatus Desulfatifera</taxon>
    </lineage>
</organism>
<dbReference type="InterPro" id="IPR011990">
    <property type="entry name" value="TPR-like_helical_dom_sf"/>
</dbReference>
<feature type="transmembrane region" description="Helical" evidence="2">
    <location>
        <begin position="12"/>
        <end position="34"/>
    </location>
</feature>
<evidence type="ECO:0000313" key="3">
    <source>
        <dbReference type="EMBL" id="MBC8209266.1"/>
    </source>
</evidence>
<dbReference type="Gene3D" id="1.25.40.10">
    <property type="entry name" value="Tetratricopeptide repeat domain"/>
    <property type="match status" value="1"/>
</dbReference>
<dbReference type="Pfam" id="PF13432">
    <property type="entry name" value="TPR_16"/>
    <property type="match status" value="1"/>
</dbReference>
<proteinExistence type="predicted"/>
<keyword evidence="1" id="KW-0802">TPR repeat</keyword>
<dbReference type="PROSITE" id="PS50005">
    <property type="entry name" value="TPR"/>
    <property type="match status" value="2"/>
</dbReference>
<comment type="caution">
    <text evidence="3">The sequence shown here is derived from an EMBL/GenBank/DDBJ whole genome shotgun (WGS) entry which is preliminary data.</text>
</comment>